<gene>
    <name evidence="1" type="ORF">GALMADRAFT_1313197</name>
</gene>
<dbReference type="HOGENOM" id="CLU_035624_0_0_1"/>
<sequence length="390" mass="43697">MIVHGQTAARTLPFDIFYAIFSVIATMEDGFDTLKSCSLTCKALHPLCQRHLFTDVVLPPCRDSHEPTLYSAQFAAILEGKPEIANLRNVENLEITTQGEEVHWSSIYNDLQRAIIRIIQSPKVAHLSLRLFSGLPIASILMPCTGLIGVELNLLSDPADTLSLPLAMESPSLPVDDVKMPRPEKFSIKASSTAAMLLLEPKRQHGHPMVDLTHLTDLSFELEDLDDRILAGLILQSSLCLKTLRCEVVYAMDFAGILQKINPASKKTLEYLEFFLEIENEVEDPLFGLPQELDYLSGKNQIQGLIIEVLVTTDCICSTRVDDWNKLETVLTADSFPSLRNVTIEVTISRSMNTESALRTRLLTMSQEAFRDLKCRPLVQLDFAVIYEYV</sequence>
<dbReference type="OrthoDB" id="2914213at2759"/>
<dbReference type="Proteomes" id="UP000027222">
    <property type="component" value="Unassembled WGS sequence"/>
</dbReference>
<keyword evidence="2" id="KW-1185">Reference proteome</keyword>
<reference evidence="2" key="1">
    <citation type="journal article" date="2014" name="Proc. Natl. Acad. Sci. U.S.A.">
        <title>Extensive sampling of basidiomycete genomes demonstrates inadequacy of the white-rot/brown-rot paradigm for wood decay fungi.</title>
        <authorList>
            <person name="Riley R."/>
            <person name="Salamov A.A."/>
            <person name="Brown D.W."/>
            <person name="Nagy L.G."/>
            <person name="Floudas D."/>
            <person name="Held B.W."/>
            <person name="Levasseur A."/>
            <person name="Lombard V."/>
            <person name="Morin E."/>
            <person name="Otillar R."/>
            <person name="Lindquist E.A."/>
            <person name="Sun H."/>
            <person name="LaButti K.M."/>
            <person name="Schmutz J."/>
            <person name="Jabbour D."/>
            <person name="Luo H."/>
            <person name="Baker S.E."/>
            <person name="Pisabarro A.G."/>
            <person name="Walton J.D."/>
            <person name="Blanchette R.A."/>
            <person name="Henrissat B."/>
            <person name="Martin F."/>
            <person name="Cullen D."/>
            <person name="Hibbett D.S."/>
            <person name="Grigoriev I.V."/>
        </authorList>
    </citation>
    <scope>NUCLEOTIDE SEQUENCE [LARGE SCALE GENOMIC DNA]</scope>
    <source>
        <strain evidence="2">CBS 339.88</strain>
    </source>
</reference>
<dbReference type="EMBL" id="KL142375">
    <property type="protein sequence ID" value="KDR78322.1"/>
    <property type="molecule type" value="Genomic_DNA"/>
</dbReference>
<proteinExistence type="predicted"/>
<evidence type="ECO:0000313" key="2">
    <source>
        <dbReference type="Proteomes" id="UP000027222"/>
    </source>
</evidence>
<dbReference type="AlphaFoldDB" id="A0A067T7H9"/>
<evidence type="ECO:0000313" key="1">
    <source>
        <dbReference type="EMBL" id="KDR78322.1"/>
    </source>
</evidence>
<protein>
    <recommendedName>
        <fullName evidence="3">F-box domain-containing protein</fullName>
    </recommendedName>
</protein>
<name>A0A067T7H9_GALM3</name>
<accession>A0A067T7H9</accession>
<organism evidence="1 2">
    <name type="scientific">Galerina marginata (strain CBS 339.88)</name>
    <dbReference type="NCBI Taxonomy" id="685588"/>
    <lineage>
        <taxon>Eukaryota</taxon>
        <taxon>Fungi</taxon>
        <taxon>Dikarya</taxon>
        <taxon>Basidiomycota</taxon>
        <taxon>Agaricomycotina</taxon>
        <taxon>Agaricomycetes</taxon>
        <taxon>Agaricomycetidae</taxon>
        <taxon>Agaricales</taxon>
        <taxon>Agaricineae</taxon>
        <taxon>Strophariaceae</taxon>
        <taxon>Galerina</taxon>
    </lineage>
</organism>
<evidence type="ECO:0008006" key="3">
    <source>
        <dbReference type="Google" id="ProtNLM"/>
    </source>
</evidence>